<dbReference type="Pfam" id="PF13205">
    <property type="entry name" value="Big_5"/>
    <property type="match status" value="2"/>
</dbReference>
<dbReference type="Gene3D" id="3.40.50.10390">
    <property type="entry name" value="Gingipain r, domain 1"/>
    <property type="match status" value="1"/>
</dbReference>
<dbReference type="RefSeq" id="WP_141609757.1">
    <property type="nucleotide sequence ID" value="NZ_VIGC02000009.1"/>
</dbReference>
<organism evidence="4 5">
    <name type="scientific">Litorilinea aerophila</name>
    <dbReference type="NCBI Taxonomy" id="1204385"/>
    <lineage>
        <taxon>Bacteria</taxon>
        <taxon>Bacillati</taxon>
        <taxon>Chloroflexota</taxon>
        <taxon>Caldilineae</taxon>
        <taxon>Caldilineales</taxon>
        <taxon>Caldilineaceae</taxon>
        <taxon>Litorilinea</taxon>
    </lineage>
</organism>
<evidence type="ECO:0000256" key="1">
    <source>
        <dbReference type="ARBA" id="ARBA00022729"/>
    </source>
</evidence>
<dbReference type="InParanoid" id="A0A540VHH1"/>
<dbReference type="Gene3D" id="2.60.120.260">
    <property type="entry name" value="Galactose-binding domain-like"/>
    <property type="match status" value="1"/>
</dbReference>
<evidence type="ECO:0008006" key="6">
    <source>
        <dbReference type="Google" id="ProtNLM"/>
    </source>
</evidence>
<dbReference type="GO" id="GO:0008234">
    <property type="term" value="F:cysteine-type peptidase activity"/>
    <property type="evidence" value="ECO:0007669"/>
    <property type="project" value="InterPro"/>
</dbReference>
<dbReference type="OrthoDB" id="5929719at2"/>
<keyword evidence="5" id="KW-1185">Reference proteome</keyword>
<name>A0A540VHH1_9CHLR</name>
<dbReference type="GO" id="GO:0006508">
    <property type="term" value="P:proteolysis"/>
    <property type="evidence" value="ECO:0007669"/>
    <property type="project" value="InterPro"/>
</dbReference>
<evidence type="ECO:0000259" key="2">
    <source>
        <dbReference type="Pfam" id="PF01364"/>
    </source>
</evidence>
<feature type="domain" description="SbsA Ig-like" evidence="3">
    <location>
        <begin position="1027"/>
        <end position="1127"/>
    </location>
</feature>
<dbReference type="Pfam" id="PF01364">
    <property type="entry name" value="Peptidase_C25"/>
    <property type="match status" value="1"/>
</dbReference>
<evidence type="ECO:0000313" key="4">
    <source>
        <dbReference type="EMBL" id="TQE96204.1"/>
    </source>
</evidence>
<dbReference type="InterPro" id="IPR029030">
    <property type="entry name" value="Caspase-like_dom_sf"/>
</dbReference>
<dbReference type="AlphaFoldDB" id="A0A540VHH1"/>
<keyword evidence="1" id="KW-0732">Signal</keyword>
<protein>
    <recommendedName>
        <fullName evidence="6">Gingipain domain-containing protein</fullName>
    </recommendedName>
</protein>
<dbReference type="Gene3D" id="3.40.50.1460">
    <property type="match status" value="1"/>
</dbReference>
<proteinExistence type="predicted"/>
<evidence type="ECO:0000313" key="5">
    <source>
        <dbReference type="Proteomes" id="UP000317371"/>
    </source>
</evidence>
<feature type="domain" description="Gingipain" evidence="2">
    <location>
        <begin position="577"/>
        <end position="924"/>
    </location>
</feature>
<reference evidence="4 5" key="1">
    <citation type="submission" date="2019-06" db="EMBL/GenBank/DDBJ databases">
        <title>Genome sequence of Litorilinea aerophila BAA-2444.</title>
        <authorList>
            <person name="Maclea K.S."/>
            <person name="Maurais E.G."/>
            <person name="Iannazzi L.C."/>
        </authorList>
    </citation>
    <scope>NUCLEOTIDE SEQUENCE [LARGE SCALE GENOMIC DNA]</scope>
    <source>
        <strain evidence="4 5">ATCC BAA-2444</strain>
    </source>
</reference>
<accession>A0A540VHH1</accession>
<dbReference type="SUPFAM" id="SSF52129">
    <property type="entry name" value="Caspase-like"/>
    <property type="match status" value="1"/>
</dbReference>
<gene>
    <name evidence="4" type="ORF">FKZ61_08990</name>
</gene>
<feature type="domain" description="SbsA Ig-like" evidence="3">
    <location>
        <begin position="929"/>
        <end position="1022"/>
    </location>
</feature>
<sequence length="1142" mass="124897">MRTIIPRRRRSSRDVRPCIMSPVGSWPLALLLVLSTAMGGGLPASVARAANTRWQTDVTLLQADADSMELLFTATLPHPGDGSPPPEALSRTVLLGVPTLAGLRLEILDAISIPLAPQAGLTPSAGEPVALVEQGYLGEQAVVALTFTPLQQAKVDSDQLRLYRRLRVALRWDTVAAAAGPVPTRPLYADLWQTTLFNGPTPTAQAPEAIPVPPPRPAAAANSWPALKIFVDQTGIYRLTYDELLQAGLDLATLDPRHLQLWHRGIQQAILVDGEADGRFDNGDTLLFFGQGIDLHGPDGLYTTENVYWLQVGPEPGIRMATRDGTPDGAVPVAQTFPEHRHVEVDTAYWQTMPPDLGTDRWFWGTRLSPNSEGMPASRDYPFTLAPPPADIPESATLRARLKGYTAGAHRTRLILNGTPIDEQTWQGQADFDHVVTIDHSLLQAGDNVLTVEALESGTEPDQVLVNWLEVDYLAGYLAQDDELAFSLPGPGSWQVVIPGFTQSTITVLDVSRPEAPVRLVNGQVLAQDTGYWLHLTDTASTMPRYWAATPARYRRPLRIQADRPSQWRSPTHGADYVVITHANFYTSALRLAGHRQGQGLRVAVVDVADLYDEFSDGIFNPRAIRDFLAYAYRYWQPPAPTYVLLLGDAYQDYRDILGFDRVNYVPSQVIATRDFGETSSDNWFVTVHGDDPLPDLLIGRLPARTAQEAEAMVNKIIDYDRYPPEPVWDRQVLLVADDDDPLFSAISQDLRQRLPPDYQAQLLDMADFPPGDPTAAILAAINQGRLLVNYAGHGEYYRWGLWQGGTILELADVAALDNQTRLPFITVANCLNGFFSGPNPSLAEGFLAHGQGGAVAVWAPTGLGQPAGHRILLDALYDAFFRDSLLSLGAATAAARITAFSRSPAWRNLLDTYALLGDPATVLGAPPNPPRLTAVEPPAGAQEVPIDTSIVLTFSKRMDPATVQVTGVENATAVWNATGTRLTLNHPPLAHGRTYQLQVFGQDSGGNPLAEGEIPNPWHFQVSQDDIPPQVVVTVETGVDPTRPTIHLRFSEPVRPGSVAIQLTPSLQSPPGEEETRLSLLWAEDGREAWLAQVPWMPGTVYTLRVERAQDLAGNPLVAPVAIQFHVADRHQVYLPQIQQP</sequence>
<dbReference type="InterPro" id="IPR029031">
    <property type="entry name" value="Gingipain_N_sf"/>
</dbReference>
<dbReference type="InterPro" id="IPR001769">
    <property type="entry name" value="Gingipain"/>
</dbReference>
<dbReference type="Proteomes" id="UP000317371">
    <property type="component" value="Unassembled WGS sequence"/>
</dbReference>
<comment type="caution">
    <text evidence="4">The sequence shown here is derived from an EMBL/GenBank/DDBJ whole genome shotgun (WGS) entry which is preliminary data.</text>
</comment>
<dbReference type="EMBL" id="VIGC01000009">
    <property type="protein sequence ID" value="TQE96204.1"/>
    <property type="molecule type" value="Genomic_DNA"/>
</dbReference>
<evidence type="ECO:0000259" key="3">
    <source>
        <dbReference type="Pfam" id="PF13205"/>
    </source>
</evidence>
<dbReference type="InterPro" id="IPR032812">
    <property type="entry name" value="SbsA_Ig"/>
</dbReference>